<accession>A0AAW2PPK0</accession>
<dbReference type="GO" id="GO:0004185">
    <property type="term" value="F:serine-type carboxypeptidase activity"/>
    <property type="evidence" value="ECO:0007669"/>
    <property type="project" value="InterPro"/>
</dbReference>
<dbReference type="Pfam" id="PF00450">
    <property type="entry name" value="Peptidase_S10"/>
    <property type="match status" value="2"/>
</dbReference>
<feature type="non-terminal residue" evidence="2">
    <location>
        <position position="1"/>
    </location>
</feature>
<keyword evidence="2" id="KW-0121">Carboxypeptidase</keyword>
<gene>
    <name evidence="2" type="ORF">Scaly_1377000</name>
</gene>
<dbReference type="InterPro" id="IPR029058">
    <property type="entry name" value="AB_hydrolase_fold"/>
</dbReference>
<reference evidence="2" key="2">
    <citation type="journal article" date="2024" name="Plant">
        <title>Genomic evolution and insights into agronomic trait innovations of Sesamum species.</title>
        <authorList>
            <person name="Miao H."/>
            <person name="Wang L."/>
            <person name="Qu L."/>
            <person name="Liu H."/>
            <person name="Sun Y."/>
            <person name="Le M."/>
            <person name="Wang Q."/>
            <person name="Wei S."/>
            <person name="Zheng Y."/>
            <person name="Lin W."/>
            <person name="Duan Y."/>
            <person name="Cao H."/>
            <person name="Xiong S."/>
            <person name="Wang X."/>
            <person name="Wei L."/>
            <person name="Li C."/>
            <person name="Ma Q."/>
            <person name="Ju M."/>
            <person name="Zhao R."/>
            <person name="Li G."/>
            <person name="Mu C."/>
            <person name="Tian Q."/>
            <person name="Mei H."/>
            <person name="Zhang T."/>
            <person name="Gao T."/>
            <person name="Zhang H."/>
        </authorList>
    </citation>
    <scope>NUCLEOTIDE SEQUENCE</scope>
    <source>
        <strain evidence="2">KEN8</strain>
    </source>
</reference>
<dbReference type="AlphaFoldDB" id="A0AAW2PPK0"/>
<organism evidence="2">
    <name type="scientific">Sesamum calycinum</name>
    <dbReference type="NCBI Taxonomy" id="2727403"/>
    <lineage>
        <taxon>Eukaryota</taxon>
        <taxon>Viridiplantae</taxon>
        <taxon>Streptophyta</taxon>
        <taxon>Embryophyta</taxon>
        <taxon>Tracheophyta</taxon>
        <taxon>Spermatophyta</taxon>
        <taxon>Magnoliopsida</taxon>
        <taxon>eudicotyledons</taxon>
        <taxon>Gunneridae</taxon>
        <taxon>Pentapetalae</taxon>
        <taxon>asterids</taxon>
        <taxon>lamiids</taxon>
        <taxon>Lamiales</taxon>
        <taxon>Pedaliaceae</taxon>
        <taxon>Sesamum</taxon>
    </lineage>
</organism>
<evidence type="ECO:0000313" key="2">
    <source>
        <dbReference type="EMBL" id="KAL0356913.1"/>
    </source>
</evidence>
<dbReference type="PANTHER" id="PTHR11802:SF224">
    <property type="entry name" value="SERINE CARBOXYPEPTIDASE-LIKE 7 ISOFORM X1"/>
    <property type="match status" value="1"/>
</dbReference>
<comment type="caution">
    <text evidence="2">The sequence shown here is derived from an EMBL/GenBank/DDBJ whole genome shotgun (WGS) entry which is preliminary data.</text>
</comment>
<keyword evidence="2" id="KW-0645">Protease</keyword>
<keyword evidence="2" id="KW-0378">Hydrolase</keyword>
<comment type="similarity">
    <text evidence="1">Belongs to the peptidase S10 family.</text>
</comment>
<dbReference type="InterPro" id="IPR001563">
    <property type="entry name" value="Peptidase_S10"/>
</dbReference>
<dbReference type="GO" id="GO:0016747">
    <property type="term" value="F:acyltransferase activity, transferring groups other than amino-acyl groups"/>
    <property type="evidence" value="ECO:0007669"/>
    <property type="project" value="TreeGrafter"/>
</dbReference>
<sequence>GDHDMALPYMSTLKWIRNLNLTLDEDWRPWTVDGQIAGYIGVGEEDEVQLFYYFIQSENDPARDPLILWLTGGPGCSGFSGLVYEIGPLAFDLEGFDGSFPSFTLNPYSWTKIANIIFIDSPVGTGFSYATTSQAYNNSDTKSAQYNSSFLRKWLLNHLEFVKNRLYIAGDSYGGKITPMVALEIAKGNEAGLKPRMSLQGYIVGNAVTDANKGSNEKVPFAHGMGLVPDEYFELAKSSCNGEYVNSDPNNKQCLYALQLVNECISSINEEHIAEPFCNFMSPRSNVSRPGKLLVEDPIDLIFLPKYERTFCRHYNYVTSHIWANDETVREALHIREGTIGDWRRCNINRISYEQDVESVFRHHQLLNEKGFQALIYSGDHDMAISYISTLKWIHKLNLTLERGWRPWFVNGQVAGYIGVGEEDEVQLFYYFIQSENDPARDPLILWLTGGPGCSGFSGLIYEIGPLAFDVEAFDGSLPSLIINPYSWTKIANIIFIDSPVGTGFSYANTSQPYNNSDTKSAQYNYSFLRKYSIARYWGRPGNKKILKLQGYIVGNAVTDTIEGLNERVPFAHGMGLISDEYFECISAINVEHIGELSCNLLSSGPNVSQPGELLLEDPIDLIFLPKHERTFCRRYNYVISYVWANNETVREALHIREGTVTDWQRCNGTLPYEKDAESVFKHHKLLSDKGFRALVYSGDHDMAISYISTLKWIRSLNLTLKEEWRPCFCNNTLVINVANDMVKTKNDNQKKLSQCSTNAPIGILTRARDFYSNTMCHCGGGGDRRSVVNCTVPRTKHVGSSKLENGINEDLQGLMRLLATRKGVGAKVDVDSEGNLVWRIPAAAEGVVGTSYGGGVGKIGRIDEDKPCCFMEVDVNKLTYSSSTSGNNNKIITRRMLLSKTQSLS</sequence>
<evidence type="ECO:0000256" key="1">
    <source>
        <dbReference type="ARBA" id="ARBA00009431"/>
    </source>
</evidence>
<dbReference type="FunFam" id="3.40.50.1820:FF:000072">
    <property type="entry name" value="Serine carboxypeptidase-like 19"/>
    <property type="match status" value="1"/>
</dbReference>
<dbReference type="PANTHER" id="PTHR11802">
    <property type="entry name" value="SERINE PROTEASE FAMILY S10 SERINE CARBOXYPEPTIDASE"/>
    <property type="match status" value="1"/>
</dbReference>
<reference evidence="2" key="1">
    <citation type="submission" date="2020-06" db="EMBL/GenBank/DDBJ databases">
        <authorList>
            <person name="Li T."/>
            <person name="Hu X."/>
            <person name="Zhang T."/>
            <person name="Song X."/>
            <person name="Zhang H."/>
            <person name="Dai N."/>
            <person name="Sheng W."/>
            <person name="Hou X."/>
            <person name="Wei L."/>
        </authorList>
    </citation>
    <scope>NUCLEOTIDE SEQUENCE</scope>
    <source>
        <strain evidence="2">KEN8</strain>
        <tissue evidence="2">Leaf</tissue>
    </source>
</reference>
<name>A0AAW2PPK0_9LAMI</name>
<dbReference type="GO" id="GO:0019748">
    <property type="term" value="P:secondary metabolic process"/>
    <property type="evidence" value="ECO:0007669"/>
    <property type="project" value="TreeGrafter"/>
</dbReference>
<dbReference type="Gene3D" id="3.40.50.1820">
    <property type="entry name" value="alpha/beta hydrolase"/>
    <property type="match status" value="3"/>
</dbReference>
<dbReference type="GO" id="GO:0006508">
    <property type="term" value="P:proteolysis"/>
    <property type="evidence" value="ECO:0007669"/>
    <property type="project" value="InterPro"/>
</dbReference>
<dbReference type="EMBL" id="JACGWM010000008">
    <property type="protein sequence ID" value="KAL0356913.1"/>
    <property type="molecule type" value="Genomic_DNA"/>
</dbReference>
<dbReference type="SUPFAM" id="SSF53474">
    <property type="entry name" value="alpha/beta-Hydrolases"/>
    <property type="match status" value="3"/>
</dbReference>
<dbReference type="PRINTS" id="PR00724">
    <property type="entry name" value="CRBOXYPTASEC"/>
</dbReference>
<proteinExistence type="inferred from homology"/>
<protein>
    <submittedName>
        <fullName evidence="2">Serine carboxypeptidase-like 18</fullName>
    </submittedName>
</protein>